<organism evidence="2 3">
    <name type="scientific">Mariniphaga sediminis</name>
    <dbReference type="NCBI Taxonomy" id="1628158"/>
    <lineage>
        <taxon>Bacteria</taxon>
        <taxon>Pseudomonadati</taxon>
        <taxon>Bacteroidota</taxon>
        <taxon>Bacteroidia</taxon>
        <taxon>Marinilabiliales</taxon>
        <taxon>Prolixibacteraceae</taxon>
        <taxon>Mariniphaga</taxon>
    </lineage>
</organism>
<dbReference type="Gene3D" id="2.30.110.50">
    <property type="match status" value="1"/>
</dbReference>
<dbReference type="Gene3D" id="2.40.50.230">
    <property type="entry name" value="Gp5 N-terminal domain"/>
    <property type="match status" value="1"/>
</dbReference>
<dbReference type="AlphaFoldDB" id="A0A399D3S1"/>
<protein>
    <recommendedName>
        <fullName evidence="1">Gp5/Type VI secretion system Vgr protein OB-fold domain-containing protein</fullName>
    </recommendedName>
</protein>
<evidence type="ECO:0000313" key="3">
    <source>
        <dbReference type="Proteomes" id="UP000266441"/>
    </source>
</evidence>
<comment type="caution">
    <text evidence="2">The sequence shown here is derived from an EMBL/GenBank/DDBJ whole genome shotgun (WGS) entry which is preliminary data.</text>
</comment>
<sequence length="597" mass="66943">MSLLSKIDITINQKPLKNFQQVSISQNLYGIDRFEIICRYDAYEELDGFLIEKTKDFLGLPIVIQTKTMVKDEEKDGLNFRGFVTEIQSSRSAMADYDQIIISGGSSEIALNRKPTNRAFIDNTLEDIVKEVLKKYDLKSKISTRNKERYPYIVQFEESDLDFLRRLSIRYGEWCYFNGQEFIFGEIPSGSKSHKLTIGSNLKNFKYELRTNPVKFSLYTLDPLKLDVHQYKSGNSKIEGNLNMYGKHALKMSKNLYTEEGRDYYEHLNVDESEYKKGINLVGETEEAANAIKLTDLSGTSTNGFLQAGALAEVDCLKQDGKGKIDYGKYLITSVQHEMDNALSYQNSFTAIPSETSIPENTDPYFVRTSPSQLGMVADNKDPKKLGRVKISFWWMEGKQATPWVKVTAPFSHKKAGFYFVPAENSRVLVGFEDGDVEKPYCLGTLYDEDSNPDPAWAGNTNEKNAKIHAIRTFAGNTIEFHDTDGEEQIRIYDTKGKNEITLNSAKGEITIKASDKLTLEADEIEIKATNGIKIEAGQGLEQKATDITTEATSALKQKGLTIEAQANTSFKAQGSATAEISSSGQTTVKGSMVMIN</sequence>
<gene>
    <name evidence="2" type="ORF">D1164_09275</name>
</gene>
<dbReference type="Pfam" id="PF05954">
    <property type="entry name" value="Phage_GPD"/>
    <property type="match status" value="1"/>
</dbReference>
<dbReference type="SUPFAM" id="SSF69255">
    <property type="entry name" value="gp5 N-terminal domain-like"/>
    <property type="match status" value="1"/>
</dbReference>
<dbReference type="InterPro" id="IPR006531">
    <property type="entry name" value="Gp5/Vgr_OB"/>
</dbReference>
<reference evidence="2 3" key="1">
    <citation type="journal article" date="2015" name="Int. J. Syst. Evol. Microbiol.">
        <title>Mariniphaga sediminis sp. nov., isolated from coastal sediment.</title>
        <authorList>
            <person name="Wang F.Q."/>
            <person name="Shen Q.Y."/>
            <person name="Chen G.J."/>
            <person name="Du Z.J."/>
        </authorList>
    </citation>
    <scope>NUCLEOTIDE SEQUENCE [LARGE SCALE GENOMIC DNA]</scope>
    <source>
        <strain evidence="2 3">SY21</strain>
    </source>
</reference>
<dbReference type="EMBL" id="QWET01000006">
    <property type="protein sequence ID" value="RIH65312.1"/>
    <property type="molecule type" value="Genomic_DNA"/>
</dbReference>
<dbReference type="Gene3D" id="4.10.220.110">
    <property type="match status" value="1"/>
</dbReference>
<dbReference type="RefSeq" id="WP_119349693.1">
    <property type="nucleotide sequence ID" value="NZ_QWET01000006.1"/>
</dbReference>
<accession>A0A399D3S1</accession>
<dbReference type="Gene3D" id="3.55.50.10">
    <property type="entry name" value="Baseplate protein-like domains"/>
    <property type="match status" value="1"/>
</dbReference>
<keyword evidence="3" id="KW-1185">Reference proteome</keyword>
<evidence type="ECO:0000259" key="1">
    <source>
        <dbReference type="Pfam" id="PF04717"/>
    </source>
</evidence>
<feature type="domain" description="Gp5/Type VI secretion system Vgr protein OB-fold" evidence="1">
    <location>
        <begin position="374"/>
        <end position="447"/>
    </location>
</feature>
<dbReference type="SUPFAM" id="SSF69279">
    <property type="entry name" value="Phage tail proteins"/>
    <property type="match status" value="1"/>
</dbReference>
<evidence type="ECO:0000313" key="2">
    <source>
        <dbReference type="EMBL" id="RIH65312.1"/>
    </source>
</evidence>
<dbReference type="InterPro" id="IPR037026">
    <property type="entry name" value="Vgr_OB-fold_dom_sf"/>
</dbReference>
<dbReference type="Proteomes" id="UP000266441">
    <property type="component" value="Unassembled WGS sequence"/>
</dbReference>
<name>A0A399D3S1_9BACT</name>
<dbReference type="OrthoDB" id="1907165at2"/>
<proteinExistence type="predicted"/>
<dbReference type="Pfam" id="PF04717">
    <property type="entry name" value="Phage_base_V"/>
    <property type="match status" value="1"/>
</dbReference>
<dbReference type="SUPFAM" id="SSF69349">
    <property type="entry name" value="Phage fibre proteins"/>
    <property type="match status" value="1"/>
</dbReference>